<dbReference type="PANTHER" id="PTHR30005:SF0">
    <property type="entry name" value="RETROGRADE REGULATION PROTEIN 2"/>
    <property type="match status" value="1"/>
</dbReference>
<dbReference type="CDD" id="cd24055">
    <property type="entry name" value="ASKHA_NBD_ChPPX-like"/>
    <property type="match status" value="1"/>
</dbReference>
<dbReference type="AlphaFoldDB" id="A0A1I2BIT0"/>
<dbReference type="Proteomes" id="UP000199513">
    <property type="component" value="Unassembled WGS sequence"/>
</dbReference>
<evidence type="ECO:0000259" key="1">
    <source>
        <dbReference type="Pfam" id="PF02541"/>
    </source>
</evidence>
<dbReference type="InterPro" id="IPR003695">
    <property type="entry name" value="Ppx_GppA_N"/>
</dbReference>
<organism evidence="2 3">
    <name type="scientific">Thermoflexibacter ruber</name>
    <dbReference type="NCBI Taxonomy" id="1003"/>
    <lineage>
        <taxon>Bacteria</taxon>
        <taxon>Pseudomonadati</taxon>
        <taxon>Bacteroidota</taxon>
        <taxon>Cytophagia</taxon>
        <taxon>Cytophagales</taxon>
        <taxon>Thermoflexibacteraceae</taxon>
        <taxon>Thermoflexibacter</taxon>
    </lineage>
</organism>
<dbReference type="GO" id="GO:0016462">
    <property type="term" value="F:pyrophosphatase activity"/>
    <property type="evidence" value="ECO:0007669"/>
    <property type="project" value="TreeGrafter"/>
</dbReference>
<dbReference type="InterPro" id="IPR043129">
    <property type="entry name" value="ATPase_NBD"/>
</dbReference>
<sequence>MSRIAIIDIGTNNFHLLIAEKQQDKIEILHKSKVFAFIGKGGIHSRIIAPDAMERALQYLQNFKKIIDTFGCEEIQAIATSAVRNALNGKELINLVKSKTGIQIQVIEGEREAELIYYGVKSYLVITEISLIMDIGGGSVEFIICDAEEIYWKQSFEIGAQRLLYDFHQNDPISQREIEQLNAYLEKILSPLFEANEQFLPQALIGSAGSFDTIVDIYCAENHIYNSLKEKKEFNMPISAYKQIHQQLISKNLEERLKIEGMTAERAEMIVVASCLIDFIVNRLAIKQMRVSAASLKEGVLWEWANKKI</sequence>
<evidence type="ECO:0000313" key="2">
    <source>
        <dbReference type="EMBL" id="SFE56095.1"/>
    </source>
</evidence>
<dbReference type="Gene3D" id="3.30.420.150">
    <property type="entry name" value="Exopolyphosphatase. Domain 2"/>
    <property type="match status" value="1"/>
</dbReference>
<dbReference type="InterPro" id="IPR050273">
    <property type="entry name" value="GppA/Ppx_hydrolase"/>
</dbReference>
<protein>
    <submittedName>
        <fullName evidence="2">Exopolyphosphatase / guanosine-5'-triphosphate,3'-diphosphate pyrophosphatase</fullName>
    </submittedName>
</protein>
<dbReference type="Gene3D" id="3.30.420.40">
    <property type="match status" value="1"/>
</dbReference>
<accession>A0A1I2BIT0</accession>
<dbReference type="Pfam" id="PF02541">
    <property type="entry name" value="Ppx-GppA"/>
    <property type="match status" value="1"/>
</dbReference>
<evidence type="ECO:0000313" key="3">
    <source>
        <dbReference type="Proteomes" id="UP000199513"/>
    </source>
</evidence>
<dbReference type="SUPFAM" id="SSF53067">
    <property type="entry name" value="Actin-like ATPase domain"/>
    <property type="match status" value="2"/>
</dbReference>
<name>A0A1I2BIT0_9BACT</name>
<keyword evidence="3" id="KW-1185">Reference proteome</keyword>
<dbReference type="PANTHER" id="PTHR30005">
    <property type="entry name" value="EXOPOLYPHOSPHATASE"/>
    <property type="match status" value="1"/>
</dbReference>
<dbReference type="OrthoDB" id="9814545at2"/>
<feature type="domain" description="Ppx/GppA phosphatase N-terminal" evidence="1">
    <location>
        <begin position="17"/>
        <end position="307"/>
    </location>
</feature>
<gene>
    <name evidence="2" type="ORF">SAMN04488541_100334</name>
</gene>
<proteinExistence type="predicted"/>
<reference evidence="2 3" key="1">
    <citation type="submission" date="2016-10" db="EMBL/GenBank/DDBJ databases">
        <authorList>
            <person name="de Groot N.N."/>
        </authorList>
    </citation>
    <scope>NUCLEOTIDE SEQUENCE [LARGE SCALE GENOMIC DNA]</scope>
    <source>
        <strain>GEY</strain>
        <strain evidence="3">DSM 9560</strain>
    </source>
</reference>
<dbReference type="RefSeq" id="WP_091539274.1">
    <property type="nucleotide sequence ID" value="NZ_FONY01000003.1"/>
</dbReference>
<dbReference type="STRING" id="1003.SAMN04488541_100334"/>
<dbReference type="EMBL" id="FONY01000003">
    <property type="protein sequence ID" value="SFE56095.1"/>
    <property type="molecule type" value="Genomic_DNA"/>
</dbReference>